<dbReference type="InterPro" id="IPR050953">
    <property type="entry name" value="N4_N6_ade-DNA_methylase"/>
</dbReference>
<evidence type="ECO:0000259" key="6">
    <source>
        <dbReference type="Pfam" id="PF20465"/>
    </source>
</evidence>
<keyword evidence="3" id="KW-0808">Transferase</keyword>
<dbReference type="Pfam" id="PF20465">
    <property type="entry name" value="MmeI_hel"/>
    <property type="match status" value="1"/>
</dbReference>
<dbReference type="GO" id="GO:0032259">
    <property type="term" value="P:methylation"/>
    <property type="evidence" value="ECO:0007669"/>
    <property type="project" value="UniProtKB-KW"/>
</dbReference>
<dbReference type="InterPro" id="IPR046816">
    <property type="entry name" value="MmeI_Mtase"/>
</dbReference>
<accession>A0A942DZ01</accession>
<dbReference type="Gene3D" id="3.40.50.150">
    <property type="entry name" value="Vaccinia Virus protein VP39"/>
    <property type="match status" value="1"/>
</dbReference>
<dbReference type="PRINTS" id="PR00507">
    <property type="entry name" value="N12N6MTFRASE"/>
</dbReference>
<keyword evidence="2 8" id="KW-0489">Methyltransferase</keyword>
<evidence type="ECO:0000256" key="4">
    <source>
        <dbReference type="ARBA" id="ARBA00047942"/>
    </source>
</evidence>
<comment type="catalytic activity">
    <reaction evidence="4">
        <text>a 2'-deoxyadenosine in DNA + S-adenosyl-L-methionine = an N(6)-methyl-2'-deoxyadenosine in DNA + S-adenosyl-L-homocysteine + H(+)</text>
        <dbReference type="Rhea" id="RHEA:15197"/>
        <dbReference type="Rhea" id="RHEA-COMP:12418"/>
        <dbReference type="Rhea" id="RHEA-COMP:12419"/>
        <dbReference type="ChEBI" id="CHEBI:15378"/>
        <dbReference type="ChEBI" id="CHEBI:57856"/>
        <dbReference type="ChEBI" id="CHEBI:59789"/>
        <dbReference type="ChEBI" id="CHEBI:90615"/>
        <dbReference type="ChEBI" id="CHEBI:90616"/>
        <dbReference type="EC" id="2.1.1.72"/>
    </reaction>
</comment>
<dbReference type="EC" id="2.1.1.72" evidence="1"/>
<dbReference type="InterPro" id="IPR046817">
    <property type="entry name" value="MmeI_N"/>
</dbReference>
<evidence type="ECO:0000256" key="1">
    <source>
        <dbReference type="ARBA" id="ARBA00011900"/>
    </source>
</evidence>
<evidence type="ECO:0000313" key="9">
    <source>
        <dbReference type="Proteomes" id="UP000680348"/>
    </source>
</evidence>
<dbReference type="PROSITE" id="PS00092">
    <property type="entry name" value="N6_MTASE"/>
    <property type="match status" value="1"/>
</dbReference>
<feature type="domain" description="MmeI-like helicase spacer" evidence="6">
    <location>
        <begin position="244"/>
        <end position="315"/>
    </location>
</feature>
<dbReference type="InterPro" id="IPR002052">
    <property type="entry name" value="DNA_methylase_N6_adenine_CS"/>
</dbReference>
<evidence type="ECO:0000256" key="2">
    <source>
        <dbReference type="ARBA" id="ARBA00022603"/>
    </source>
</evidence>
<name>A0A942DZ01_9HYPH</name>
<organism evidence="8 9">
    <name type="scientific">Pseudaminobacter soli</name>
    <name type="common">ex Zhang et al. 2022</name>
    <dbReference type="NCBI Taxonomy" id="2831468"/>
    <lineage>
        <taxon>Bacteria</taxon>
        <taxon>Pseudomonadati</taxon>
        <taxon>Pseudomonadota</taxon>
        <taxon>Alphaproteobacteria</taxon>
        <taxon>Hyphomicrobiales</taxon>
        <taxon>Phyllobacteriaceae</taxon>
        <taxon>Pseudaminobacter</taxon>
    </lineage>
</organism>
<dbReference type="SUPFAM" id="SSF53335">
    <property type="entry name" value="S-adenosyl-L-methionine-dependent methyltransferases"/>
    <property type="match status" value="1"/>
</dbReference>
<dbReference type="InterPro" id="IPR046819">
    <property type="entry name" value="MmeI_hel"/>
</dbReference>
<dbReference type="RefSeq" id="WP_188256378.1">
    <property type="nucleotide sequence ID" value="NZ_JABVCF010000011.1"/>
</dbReference>
<reference evidence="8" key="1">
    <citation type="submission" date="2021-04" db="EMBL/GenBank/DDBJ databases">
        <title>Pseudaminobacter soli sp. nov., isolated from paddy soil contaminated by heavy metals.</title>
        <authorList>
            <person name="Zhang K."/>
        </authorList>
    </citation>
    <scope>NUCLEOTIDE SEQUENCE</scope>
    <source>
        <strain evidence="8">19-2017</strain>
    </source>
</reference>
<dbReference type="Pfam" id="PF20464">
    <property type="entry name" value="MmeI_N"/>
    <property type="match status" value="1"/>
</dbReference>
<gene>
    <name evidence="8" type="ORF">KEU06_19565</name>
</gene>
<dbReference type="PANTHER" id="PTHR33841">
    <property type="entry name" value="DNA METHYLTRANSFERASE YEEA-RELATED"/>
    <property type="match status" value="1"/>
</dbReference>
<evidence type="ECO:0000259" key="7">
    <source>
        <dbReference type="Pfam" id="PF20473"/>
    </source>
</evidence>
<evidence type="ECO:0000259" key="5">
    <source>
        <dbReference type="Pfam" id="PF20464"/>
    </source>
</evidence>
<proteinExistence type="predicted"/>
<dbReference type="GO" id="GO:0003676">
    <property type="term" value="F:nucleic acid binding"/>
    <property type="evidence" value="ECO:0007669"/>
    <property type="project" value="InterPro"/>
</dbReference>
<dbReference type="GO" id="GO:0009007">
    <property type="term" value="F:site-specific DNA-methyltransferase (adenine-specific) activity"/>
    <property type="evidence" value="ECO:0007669"/>
    <property type="project" value="UniProtKB-EC"/>
</dbReference>
<evidence type="ECO:0000256" key="3">
    <source>
        <dbReference type="ARBA" id="ARBA00022679"/>
    </source>
</evidence>
<comment type="caution">
    <text evidence="8">The sequence shown here is derived from an EMBL/GenBank/DDBJ whole genome shotgun (WGS) entry which is preliminary data.</text>
</comment>
<protein>
    <recommendedName>
        <fullName evidence="1">site-specific DNA-methyltransferase (adenine-specific)</fullName>
        <ecNumber evidence="1">2.1.1.72</ecNumber>
    </recommendedName>
</protein>
<feature type="domain" description="MmeI-like N-terminal" evidence="5">
    <location>
        <begin position="8"/>
        <end position="237"/>
    </location>
</feature>
<dbReference type="Proteomes" id="UP000680348">
    <property type="component" value="Unassembled WGS sequence"/>
</dbReference>
<dbReference type="InterPro" id="IPR029063">
    <property type="entry name" value="SAM-dependent_MTases_sf"/>
</dbReference>
<evidence type="ECO:0000313" key="8">
    <source>
        <dbReference type="EMBL" id="MBS3650814.1"/>
    </source>
</evidence>
<feature type="domain" description="MmeI-like DNA-methyltransferase" evidence="7">
    <location>
        <begin position="411"/>
        <end position="702"/>
    </location>
</feature>
<keyword evidence="9" id="KW-1185">Reference proteome</keyword>
<dbReference type="PANTHER" id="PTHR33841:SF1">
    <property type="entry name" value="DNA METHYLTRANSFERASE A"/>
    <property type="match status" value="1"/>
</dbReference>
<dbReference type="EMBL" id="JAGWCR010000011">
    <property type="protein sequence ID" value="MBS3650814.1"/>
    <property type="molecule type" value="Genomic_DNA"/>
</dbReference>
<dbReference type="Pfam" id="PF20473">
    <property type="entry name" value="MmeI_Mtase"/>
    <property type="match status" value="1"/>
</dbReference>
<dbReference type="AlphaFoldDB" id="A0A942DZ01"/>
<sequence length="1210" mass="135496">MGECLTNTQKLEALITEAQASGGSELANFQPFILGLCEALGLERPAMAQEQNERNDYVFERRVDFKHPDGSRTAGRIDCYRRGHFILEGKQSGKRLGAKVHPSQLDLLPEDATQRKPGQAKRGTRGWDQVMLAARRQAEDYARALPVEHGYPPFLLVVDVGHVIEVYADFSGQGKNYAHFPDRQSYRISMDDLHDAKVQARLRAIWTDPLSLDPTRISAEVTRDIAERLAKIAKRLEGKHDAKDVAEFLMRCLFTMFAEDVKLIPEKGFHKLLGQMKDTPEHFVAALESLWSVMDGGGYAPHLNATLKKFNGSLFKNRSALPLDRDDINELWIAAGKDWSDVEPAIFGTLLERALNPRERSKLGAHYTPRAYVERLVVPTIIQPLRADWELVQGQVKELRDKGDHVGALAAVKAYHHKLCTTRVLDPACGTGNFLYVSLELMKRLEGEVLEALEGLGEDQRRFAMEGETVSPRQFYGLELNPRAVPIADLVLWIGYLKWQLKTAGLSSITEPILHAYGTIRQQDAVITYDRQDLLRDAQGRPLSRWDGVTKKLHPITGEEVPDPNAQVPLYSYVNPKRAPWPEVEFIVGNPPFIGGKDMRAELGDGYAEACWAARPHVPGGADFVMHFWDEAATRLLWKPISGQTNPLRRFGFITTNSITQTFSRRVIERHIAAKEPLSLVFAIPNHPWLKASDKAAVRIAMTVAEKGDHEGVLAEVVSEAGLNTDTPQIGLEAREGKVRANLTIGADLASAKALFANELVSSPGVKLHGAGFIVTPSQAKGLGLGTVDGLERHILHYRNGRDIAQRPRGVMVIDLYPLEIEEVSARFPAVYQHVLDNVKPERDHNNRASYKDFWWLFGEPRKDFRPTLERLPRYIATVETTRHRTFQFLDASIRPDNMLICIGLDTAEHLAVLSSRLNVAWAIATGGWLGVGNDPRYSKSRTFDPFPFPLAVDPRLASGNPLFAQQERLRELGERLDTFRKERLAQHSFLTMTGLYSALERLRELENGCDVPPLSEAERDIHQAGLISVLKEMHDDIDRAVFVAYGWEDLILELVGKPGATLPSPYKTEAQERSEEQLLSRLVALNQERAAEERKGVVRWLRPDYQKPKLGVKAPKAEGEHVGPLGIDLPASAERPKWPSDGLEQIRLVRDLLAKAPAPAPPDAIASVFDGRNTSKRRDRIAEVLETLVATGLARTGEHEGQRRYFLPR</sequence>